<sequence length="53" mass="6161">MTQIQFEQLKMQLELLTPQQLKSLQNEIHSNLSTSQTKLVTDEELNLITSLFN</sequence>
<name>A0A9X1XIJ2_9VIBR</name>
<evidence type="ECO:0000313" key="2">
    <source>
        <dbReference type="Proteomes" id="UP001139559"/>
    </source>
</evidence>
<organism evidence="1 2">
    <name type="scientific">Vibrio amylolyticus</name>
    <dbReference type="NCBI Taxonomy" id="2847292"/>
    <lineage>
        <taxon>Bacteria</taxon>
        <taxon>Pseudomonadati</taxon>
        <taxon>Pseudomonadota</taxon>
        <taxon>Gammaproteobacteria</taxon>
        <taxon>Vibrionales</taxon>
        <taxon>Vibrionaceae</taxon>
        <taxon>Vibrio</taxon>
    </lineage>
</organism>
<dbReference type="RefSeq" id="WP_248008958.1">
    <property type="nucleotide sequence ID" value="NZ_JAJHVV010000006.1"/>
</dbReference>
<protein>
    <submittedName>
        <fullName evidence="1">Uncharacterized protein</fullName>
    </submittedName>
</protein>
<reference evidence="1" key="1">
    <citation type="submission" date="2021-11" db="EMBL/GenBank/DDBJ databases">
        <title>Vibrio ZSDE26 sp. nov. and Vibrio ZSDZ34 sp. nov., isolated from coastal seawater in Qingdao.</title>
        <authorList>
            <person name="Zhang P."/>
        </authorList>
    </citation>
    <scope>NUCLEOTIDE SEQUENCE</scope>
    <source>
        <strain evidence="1">ZSDE26</strain>
    </source>
</reference>
<accession>A0A9X1XIJ2</accession>
<proteinExistence type="predicted"/>
<comment type="caution">
    <text evidence="1">The sequence shown here is derived from an EMBL/GenBank/DDBJ whole genome shotgun (WGS) entry which is preliminary data.</text>
</comment>
<keyword evidence="2" id="KW-1185">Reference proteome</keyword>
<evidence type="ECO:0000313" key="1">
    <source>
        <dbReference type="EMBL" id="MCK6263877.1"/>
    </source>
</evidence>
<dbReference type="Proteomes" id="UP001139559">
    <property type="component" value="Unassembled WGS sequence"/>
</dbReference>
<dbReference type="AlphaFoldDB" id="A0A9X1XIJ2"/>
<gene>
    <name evidence="1" type="ORF">KP803_11415</name>
</gene>
<dbReference type="EMBL" id="JAJHVV010000006">
    <property type="protein sequence ID" value="MCK6263877.1"/>
    <property type="molecule type" value="Genomic_DNA"/>
</dbReference>